<feature type="domain" description="Pyruvate phosphate dikinase AMP/ATP-binding" evidence="2">
    <location>
        <begin position="49"/>
        <end position="181"/>
    </location>
</feature>
<dbReference type="SUPFAM" id="SSF56059">
    <property type="entry name" value="Glutathione synthetase ATP-binding domain-like"/>
    <property type="match status" value="1"/>
</dbReference>
<dbReference type="InterPro" id="IPR008279">
    <property type="entry name" value="PEP-util_enz_mobile_dom"/>
</dbReference>
<dbReference type="PANTHER" id="PTHR43615">
    <property type="entry name" value="PHOSPHOENOLPYRUVATE SYNTHASE-RELATED"/>
    <property type="match status" value="1"/>
</dbReference>
<evidence type="ECO:0000313" key="4">
    <source>
        <dbReference type="Proteomes" id="UP001440612"/>
    </source>
</evidence>
<accession>A0ABZ2V928</accession>
<name>A0ABZ2V928_9RHOB</name>
<proteinExistence type="predicted"/>
<dbReference type="SUPFAM" id="SSF52009">
    <property type="entry name" value="Phosphohistidine domain"/>
    <property type="match status" value="1"/>
</dbReference>
<dbReference type="InterPro" id="IPR036637">
    <property type="entry name" value="Phosphohistidine_dom_sf"/>
</dbReference>
<dbReference type="EMBL" id="CP150951">
    <property type="protein sequence ID" value="WZC50664.1"/>
    <property type="molecule type" value="Genomic_DNA"/>
</dbReference>
<reference evidence="4" key="1">
    <citation type="submission" date="2024-04" db="EMBL/GenBank/DDBJ databases">
        <title>Phylogenomic analyses of a clade within the roseobacter group suggest taxonomic reassignments of species of the genera Aestuariivita, Citreicella, Loktanella, Nautella, Pelagibaca, Ruegeria, Thalassobius, Thiobacimonas and Tropicibacter, and the proposal o.</title>
        <authorList>
            <person name="Jeon C.O."/>
        </authorList>
    </citation>
    <scope>NUCLEOTIDE SEQUENCE [LARGE SCALE GENOMIC DNA]</scope>
    <source>
        <strain evidence="4">BS5-3</strain>
    </source>
</reference>
<feature type="domain" description="PEP-utilising enzyme mobile" evidence="1">
    <location>
        <begin position="722"/>
        <end position="792"/>
    </location>
</feature>
<dbReference type="Gene3D" id="3.30.470.20">
    <property type="entry name" value="ATP-grasp fold, B domain"/>
    <property type="match status" value="2"/>
</dbReference>
<protein>
    <submittedName>
        <fullName evidence="3">PEP/pyruvate-binding domain-containing protein</fullName>
    </submittedName>
</protein>
<evidence type="ECO:0000259" key="1">
    <source>
        <dbReference type="Pfam" id="PF00391"/>
    </source>
</evidence>
<keyword evidence="4" id="KW-1185">Reference proteome</keyword>
<evidence type="ECO:0000313" key="3">
    <source>
        <dbReference type="EMBL" id="WZC50664.1"/>
    </source>
</evidence>
<dbReference type="Pfam" id="PF01326">
    <property type="entry name" value="PPDK_N"/>
    <property type="match status" value="2"/>
</dbReference>
<evidence type="ECO:0000259" key="2">
    <source>
        <dbReference type="Pfam" id="PF01326"/>
    </source>
</evidence>
<dbReference type="Proteomes" id="UP001440612">
    <property type="component" value="Chromosome"/>
</dbReference>
<dbReference type="InterPro" id="IPR002192">
    <property type="entry name" value="PPDK_AMP/ATP-bd"/>
</dbReference>
<dbReference type="PANTHER" id="PTHR43615:SF1">
    <property type="entry name" value="PPDK_N DOMAIN-CONTAINING PROTEIN"/>
    <property type="match status" value="1"/>
</dbReference>
<dbReference type="InterPro" id="IPR013815">
    <property type="entry name" value="ATP_grasp_subdomain_1"/>
</dbReference>
<sequence>MILFDNTDPAKAGGKGASLAKLAAQGFNPPAFFVIKADAIVDGTPKRGLKSAVAKALKTIGPGPYAVRSSGQAEDGTDHSHAGQFDTFLNIKVGDVVDMAAKVWASGFGETVATYRAMKTGGQAAAPAIVVQRMIDARISGVAFSADPVSGRRDCVVISAVEGLGDALVSGEVDGQSWVVADTITGPDDPILSADDIQNIAALARKAEAAFGAPQDIEWAIDAGGLHILQSRPITTALKATATPDETLTIFDNSNIVESYPGLVSPLTYSFAVHVYNRVYQSFVRLLGVRETTIADNAAVFRNMLGRVDGRVYYNLVNWYRALALLPGFSLNRAYMETMMGVDTPMPKEVTNSIGPPPATGIRKVLEYGKLARVALRLVFEATRLPRTRRQFHKRLNAALDSDLDLNTANPTQLAAEYRRIESTLLDRWDAPLVNDFLCMIAFGASRNLLEKWLGDSGLILHNDVMIGQGDIVSAEPAQRIAKMGQIVAAHDIPDDQIETHPALQDEWSAYLAKFGDRCTEELKLESIPLTEDASQLRAAIAASAKRPPATHQAASEPDWGAIFQGQPIKARLAKWVVTWTKARVRDRENLRFERTRLFGRARQVFLALGREFAARDLIDTPRDIFYLTVTEIMGAVEGFGLSPNLRGIAQMRKAEDTASTHRPDPPERIELRGPAIVPHTAQHVMAPTEETGDTRSATGCSAGQITAKARVIRDPRTQSLTPGDILVARHTDPGWIAVFSNASAIVVERGSLLSHSAIVARELGIPCVVGLKGATQWVNDGDVLEVDGATGMVRKHDAGL</sequence>
<dbReference type="Pfam" id="PF00391">
    <property type="entry name" value="PEP-utilizers"/>
    <property type="match status" value="1"/>
</dbReference>
<organism evidence="3 4">
    <name type="scientific">Yoonia phaeophyticola</name>
    <dbReference type="NCBI Taxonomy" id="3137369"/>
    <lineage>
        <taxon>Bacteria</taxon>
        <taxon>Pseudomonadati</taxon>
        <taxon>Pseudomonadota</taxon>
        <taxon>Alphaproteobacteria</taxon>
        <taxon>Rhodobacterales</taxon>
        <taxon>Paracoccaceae</taxon>
        <taxon>Yoonia</taxon>
    </lineage>
</organism>
<feature type="domain" description="Pyruvate phosphate dikinase AMP/ATP-binding" evidence="2">
    <location>
        <begin position="190"/>
        <end position="243"/>
    </location>
</feature>
<dbReference type="InterPro" id="IPR051549">
    <property type="entry name" value="PEP_Utilizing_Enz"/>
</dbReference>
<dbReference type="Gene3D" id="3.30.1490.20">
    <property type="entry name" value="ATP-grasp fold, A domain"/>
    <property type="match status" value="1"/>
</dbReference>
<dbReference type="RefSeq" id="WP_341368765.1">
    <property type="nucleotide sequence ID" value="NZ_CP150951.2"/>
</dbReference>
<gene>
    <name evidence="3" type="ORF">AABB29_08655</name>
</gene>
<dbReference type="Gene3D" id="3.50.30.10">
    <property type="entry name" value="Phosphohistidine domain"/>
    <property type="match status" value="1"/>
</dbReference>